<dbReference type="Pfam" id="PF26002">
    <property type="entry name" value="Beta-barrel_AprE"/>
    <property type="match status" value="1"/>
</dbReference>
<name>A0A841L6Q6_9SPHN</name>
<dbReference type="PRINTS" id="PR01490">
    <property type="entry name" value="RTXTOXIND"/>
</dbReference>
<dbReference type="InterPro" id="IPR058982">
    <property type="entry name" value="Beta-barrel_AprE"/>
</dbReference>
<evidence type="ECO:0000256" key="2">
    <source>
        <dbReference type="ARBA" id="ARBA00009477"/>
    </source>
</evidence>
<keyword evidence="4 9" id="KW-1003">Cell membrane</keyword>
<feature type="domain" description="AprE-like beta-barrel" evidence="12">
    <location>
        <begin position="323"/>
        <end position="411"/>
    </location>
</feature>
<evidence type="ECO:0000259" key="11">
    <source>
        <dbReference type="Pfam" id="PF25994"/>
    </source>
</evidence>
<dbReference type="EMBL" id="JACIIV010000017">
    <property type="protein sequence ID" value="MBB6228284.1"/>
    <property type="molecule type" value="Genomic_DNA"/>
</dbReference>
<comment type="caution">
    <text evidence="13">The sequence shown here is derived from an EMBL/GenBank/DDBJ whole genome shotgun (WGS) entry which is preliminary data.</text>
</comment>
<evidence type="ECO:0000256" key="6">
    <source>
        <dbReference type="ARBA" id="ARBA00022692"/>
    </source>
</evidence>
<keyword evidence="5 9" id="KW-0997">Cell inner membrane</keyword>
<dbReference type="GO" id="GO:0005886">
    <property type="term" value="C:plasma membrane"/>
    <property type="evidence" value="ECO:0007669"/>
    <property type="project" value="UniProtKB-SubCell"/>
</dbReference>
<dbReference type="NCBIfam" id="TIGR01843">
    <property type="entry name" value="type_I_hlyD"/>
    <property type="match status" value="1"/>
</dbReference>
<dbReference type="AlphaFoldDB" id="A0A841L6Q6"/>
<dbReference type="InterPro" id="IPR050739">
    <property type="entry name" value="MFP"/>
</dbReference>
<comment type="similarity">
    <text evidence="2 9">Belongs to the membrane fusion protein (MFP) (TC 8.A.1) family.</text>
</comment>
<evidence type="ECO:0000256" key="3">
    <source>
        <dbReference type="ARBA" id="ARBA00022448"/>
    </source>
</evidence>
<dbReference type="PANTHER" id="PTHR30386:SF26">
    <property type="entry name" value="TRANSPORT PROTEIN COMB"/>
    <property type="match status" value="1"/>
</dbReference>
<keyword evidence="3 9" id="KW-0813">Transport</keyword>
<dbReference type="InterPro" id="IPR010129">
    <property type="entry name" value="T1SS_HlyD"/>
</dbReference>
<keyword evidence="8 9" id="KW-0472">Membrane</keyword>
<dbReference type="GO" id="GO:0015031">
    <property type="term" value="P:protein transport"/>
    <property type="evidence" value="ECO:0007669"/>
    <property type="project" value="InterPro"/>
</dbReference>
<feature type="transmembrane region" description="Helical" evidence="9">
    <location>
        <begin position="21"/>
        <end position="42"/>
    </location>
</feature>
<evidence type="ECO:0000256" key="5">
    <source>
        <dbReference type="ARBA" id="ARBA00022519"/>
    </source>
</evidence>
<evidence type="ECO:0000256" key="4">
    <source>
        <dbReference type="ARBA" id="ARBA00022475"/>
    </source>
</evidence>
<protein>
    <recommendedName>
        <fullName evidence="9">Membrane fusion protein (MFP) family protein</fullName>
    </recommendedName>
</protein>
<keyword evidence="14" id="KW-1185">Reference proteome</keyword>
<evidence type="ECO:0000256" key="8">
    <source>
        <dbReference type="ARBA" id="ARBA00023136"/>
    </source>
</evidence>
<dbReference type="PANTHER" id="PTHR30386">
    <property type="entry name" value="MEMBRANE FUSION SUBUNIT OF EMRAB-TOLC MULTIDRUG EFFLUX PUMP"/>
    <property type="match status" value="1"/>
</dbReference>
<feature type="coiled-coil region" evidence="10">
    <location>
        <begin position="173"/>
        <end position="252"/>
    </location>
</feature>
<accession>A0A841L6Q6</accession>
<reference evidence="13 14" key="1">
    <citation type="submission" date="2020-08" db="EMBL/GenBank/DDBJ databases">
        <title>Genomic Encyclopedia of Type Strains, Phase IV (KMG-IV): sequencing the most valuable type-strain genomes for metagenomic binning, comparative biology and taxonomic classification.</title>
        <authorList>
            <person name="Goeker M."/>
        </authorList>
    </citation>
    <scope>NUCLEOTIDE SEQUENCE [LARGE SCALE GENOMIC DNA]</scope>
    <source>
        <strain evidence="13 14">DSM 102189</strain>
    </source>
</reference>
<proteinExistence type="inferred from homology"/>
<dbReference type="Pfam" id="PF25994">
    <property type="entry name" value="HH_AprE"/>
    <property type="match status" value="1"/>
</dbReference>
<evidence type="ECO:0000256" key="10">
    <source>
        <dbReference type="SAM" id="Coils"/>
    </source>
</evidence>
<keyword evidence="7 9" id="KW-1133">Transmembrane helix</keyword>
<evidence type="ECO:0000313" key="13">
    <source>
        <dbReference type="EMBL" id="MBB6228284.1"/>
    </source>
</evidence>
<evidence type="ECO:0000313" key="14">
    <source>
        <dbReference type="Proteomes" id="UP000538147"/>
    </source>
</evidence>
<evidence type="ECO:0000256" key="7">
    <source>
        <dbReference type="ARBA" id="ARBA00022989"/>
    </source>
</evidence>
<dbReference type="RefSeq" id="WP_184200345.1">
    <property type="nucleotide sequence ID" value="NZ_BMOX01000051.1"/>
</dbReference>
<gene>
    <name evidence="13" type="ORF">FHS79_002469</name>
</gene>
<feature type="domain" description="AprE-like long alpha-helical hairpin" evidence="11">
    <location>
        <begin position="99"/>
        <end position="281"/>
    </location>
</feature>
<organism evidence="13 14">
    <name type="scientific">Polymorphobacter multimanifer</name>
    <dbReference type="NCBI Taxonomy" id="1070431"/>
    <lineage>
        <taxon>Bacteria</taxon>
        <taxon>Pseudomonadati</taxon>
        <taxon>Pseudomonadota</taxon>
        <taxon>Alphaproteobacteria</taxon>
        <taxon>Sphingomonadales</taxon>
        <taxon>Sphingosinicellaceae</taxon>
        <taxon>Polymorphobacter</taxon>
    </lineage>
</organism>
<dbReference type="InterPro" id="IPR058781">
    <property type="entry name" value="HH_AprE-like"/>
</dbReference>
<evidence type="ECO:0000256" key="9">
    <source>
        <dbReference type="RuleBase" id="RU365093"/>
    </source>
</evidence>
<evidence type="ECO:0000259" key="12">
    <source>
        <dbReference type="Pfam" id="PF26002"/>
    </source>
</evidence>
<dbReference type="Gene3D" id="2.40.50.100">
    <property type="match status" value="1"/>
</dbReference>
<dbReference type="Gene3D" id="2.40.30.170">
    <property type="match status" value="1"/>
</dbReference>
<evidence type="ECO:0000256" key="1">
    <source>
        <dbReference type="ARBA" id="ARBA00004377"/>
    </source>
</evidence>
<comment type="subcellular location">
    <subcellularLocation>
        <location evidence="1 9">Cell inner membrane</location>
        <topology evidence="1 9">Single-pass membrane protein</topology>
    </subcellularLocation>
</comment>
<keyword evidence="6 9" id="KW-0812">Transmembrane</keyword>
<dbReference type="Proteomes" id="UP000538147">
    <property type="component" value="Unassembled WGS sequence"/>
</dbReference>
<sequence>MANVIEATLEAAPDRLLERNFATVLLWVVVALTVSLLLWAGLAKVQEVVHATGSVVPSSRLQVVSNLEGGIVKAILVRAGDKVSAGQPLLRLDATATSADFARGDTSIEALLARAARLEAEARGRPLLFPAGLEISVPTLVANERALYNAQIASIATEREIARSRLLQAERAAGQARAEAESQGEALAQARREVEILEPLVEKGVEPAMSLVRARSAERQATSAREAAAEALRRSEAARREAEASIRSLEQRFRAQASDALASTRSEIAAQSASLPALADRMQRTEVRAPVAGVVGRVLATTVGGSIRPGEPLVEVVPAGDSLVIEARVSPADIAFVRLGQGANVKISAYDYSVYGTLPGVVERIAPDAVTDERTGLSHFLIQVRTRASALTGEDGAKLPIGAGMIADVDVLGRDRSVLSYILTPVTRLRDNAFREKL</sequence>
<keyword evidence="10" id="KW-0175">Coiled coil</keyword>